<feature type="region of interest" description="Disordered" evidence="4">
    <location>
        <begin position="327"/>
        <end position="438"/>
    </location>
</feature>
<dbReference type="EMBL" id="CAJFCJ010000005">
    <property type="protein sequence ID" value="CAD5114382.1"/>
    <property type="molecule type" value="Genomic_DNA"/>
</dbReference>
<feature type="region of interest" description="Disordered" evidence="4">
    <location>
        <begin position="585"/>
        <end position="617"/>
    </location>
</feature>
<proteinExistence type="inferred from homology"/>
<feature type="compositionally biased region" description="Polar residues" evidence="4">
    <location>
        <begin position="953"/>
        <end position="965"/>
    </location>
</feature>
<feature type="region of interest" description="Disordered" evidence="4">
    <location>
        <begin position="463"/>
        <end position="494"/>
    </location>
</feature>
<comment type="similarity">
    <text evidence="1">Belongs to the shugoshin family.</text>
</comment>
<gene>
    <name evidence="6" type="ORF">DGYR_LOCUS3232</name>
</gene>
<organism evidence="6 7">
    <name type="scientific">Dimorphilus gyrociliatus</name>
    <dbReference type="NCBI Taxonomy" id="2664684"/>
    <lineage>
        <taxon>Eukaryota</taxon>
        <taxon>Metazoa</taxon>
        <taxon>Spiralia</taxon>
        <taxon>Lophotrochozoa</taxon>
        <taxon>Annelida</taxon>
        <taxon>Polychaeta</taxon>
        <taxon>Polychaeta incertae sedis</taxon>
        <taxon>Dinophilidae</taxon>
        <taxon>Dimorphilus</taxon>
    </lineage>
</organism>
<reference evidence="6 7" key="1">
    <citation type="submission" date="2020-08" db="EMBL/GenBank/DDBJ databases">
        <authorList>
            <person name="Hejnol A."/>
        </authorList>
    </citation>
    <scope>NUCLEOTIDE SEQUENCE [LARGE SCALE GENOMIC DNA]</scope>
</reference>
<feature type="compositionally biased region" description="Basic and acidic residues" evidence="4">
    <location>
        <begin position="880"/>
        <end position="902"/>
    </location>
</feature>
<sequence>MDDIQVDLTFINLDRRKTKGEEKDSKMSCLDVSEDLKNLKERMKKRQAASNVTSNQRIISKQKASKEKEKPSSCLRSTIQINNKELALQVEDLKRLLHQRETELNNLKIENVNLLQEKQKLEIRNQNPEAMLSLIEPVCNVTSLIQELYDNVIGMQNHIHSETKTSSLWKNLIRDGRQYNHTSLENLESEELITPEPVGTKHISRPQMERSQLSPVAKSPDLSVVPEMSVNESVMHRVLPDATMYRSMYNVTTLLEEPENEEENDDNQIEENYRMDMEENVPNVIEDTQNVEEDIAIPDNNDIEEAVEIIPDSRAQSVEKEALDNIADETEKKSQETSSDSQIINSVHHDERPFVHMFIPFNDKPRKNQKRYSRQNSTQKKDKKDTEKPIENGDKLEQNDRKVENPSKEKKLNIDKSTNERSEKNQDNKLGEDLQGQNKLEVKDNEAISKKVTNIEKKQVRIASDIEKDKQKPNSKRQLQKPGTKNKDTSKVKVTKIEETKESVTKPINNIPNGATLEAAIDKNNTNLDIIDMELDSVLVSEKQLDDMKQSKRTSKLPRSKDKKVCAYISKGEISFCAEKIDKKVEKSRSRQRKTNSLLPIKPKSRCRSQSRDRVQRRKIRRLSEPDLNKTKDVYDMSVTKSFLEDDVIDDIGKRIRIAEDEKKKKREMGPPSILNHKYNVKNKVKSTVSYSDNVELHEISNNEELDSSQPNDKEIERKARRKSFIVQEKINNSIDNENDNSIADIIIPNSPPMDPSPRKASSGSPVERRRAAAGNKKYILESSTDDILDDPDDETFHVSPVRRKESLAKAKRASRVKSVRQSVIKAESRKKDIIPSESPNSIHIKEENIASNVSDDSPCVGENRVKKRAYILDETLDSTEDKSPNKKSKDKDDLDDIHIEDSIVETVPIDIPEEKPKKQTSRRSKMIDGQKKKTAKTKDKTKSPKKTRTSTINRKGNRNSVLTRKTTIIEDSIVEDVMNGEDENRETVEKAVKRSSVRVKSKNDPLTEIPTENKKSKRGRNSSISFCSISTLSEEGEERRSRRTKQISYKEPSLNTKMRRDGPAFTDKVKTATKKRHKETKSK</sequence>
<dbReference type="Pfam" id="PF07557">
    <property type="entry name" value="Shugoshin_C"/>
    <property type="match status" value="1"/>
</dbReference>
<accession>A0A7I8VDH7</accession>
<evidence type="ECO:0000256" key="2">
    <source>
        <dbReference type="ARBA" id="ARBA00022829"/>
    </source>
</evidence>
<evidence type="ECO:0000313" key="7">
    <source>
        <dbReference type="Proteomes" id="UP000549394"/>
    </source>
</evidence>
<feature type="region of interest" description="Disordered" evidence="4">
    <location>
        <begin position="808"/>
        <end position="841"/>
    </location>
</feature>
<feature type="coiled-coil region" evidence="3">
    <location>
        <begin position="83"/>
        <end position="124"/>
    </location>
</feature>
<feature type="compositionally biased region" description="Basic residues" evidence="4">
    <location>
        <begin position="810"/>
        <end position="819"/>
    </location>
</feature>
<feature type="region of interest" description="Disordered" evidence="4">
    <location>
        <begin position="201"/>
        <end position="220"/>
    </location>
</feature>
<dbReference type="InterPro" id="IPR011515">
    <property type="entry name" value="Shugoshin_C"/>
</dbReference>
<keyword evidence="7" id="KW-1185">Reference proteome</keyword>
<evidence type="ECO:0000256" key="1">
    <source>
        <dbReference type="ARBA" id="ARBA00010845"/>
    </source>
</evidence>
<keyword evidence="3" id="KW-0175">Coiled coil</keyword>
<dbReference type="GO" id="GO:0045132">
    <property type="term" value="P:meiotic chromosome segregation"/>
    <property type="evidence" value="ECO:0007669"/>
    <property type="project" value="InterPro"/>
</dbReference>
<protein>
    <submittedName>
        <fullName evidence="6">DgyrCDS3515</fullName>
    </submittedName>
</protein>
<dbReference type="GO" id="GO:0000775">
    <property type="term" value="C:chromosome, centromeric region"/>
    <property type="evidence" value="ECO:0007669"/>
    <property type="project" value="InterPro"/>
</dbReference>
<feature type="compositionally biased region" description="Polar residues" evidence="4">
    <location>
        <begin position="48"/>
        <end position="59"/>
    </location>
</feature>
<evidence type="ECO:0000313" key="6">
    <source>
        <dbReference type="EMBL" id="CAD5114382.1"/>
    </source>
</evidence>
<feature type="compositionally biased region" description="Basic and acidic residues" evidence="4">
    <location>
        <begin position="1059"/>
        <end position="1071"/>
    </location>
</feature>
<evidence type="ECO:0000256" key="3">
    <source>
        <dbReference type="SAM" id="Coils"/>
    </source>
</evidence>
<feature type="region of interest" description="Disordered" evidence="4">
    <location>
        <begin position="977"/>
        <end position="1084"/>
    </location>
</feature>
<feature type="compositionally biased region" description="Low complexity" evidence="4">
    <location>
        <begin position="736"/>
        <end position="748"/>
    </location>
</feature>
<feature type="domain" description="Shugoshin C-terminal" evidence="5">
    <location>
        <begin position="1040"/>
        <end position="1061"/>
    </location>
</feature>
<dbReference type="Proteomes" id="UP000549394">
    <property type="component" value="Unassembled WGS sequence"/>
</dbReference>
<feature type="region of interest" description="Disordered" evidence="4">
    <location>
        <begin position="736"/>
        <end position="778"/>
    </location>
</feature>
<dbReference type="AlphaFoldDB" id="A0A7I8VDH7"/>
<feature type="compositionally biased region" description="Basic and acidic residues" evidence="4">
    <location>
        <begin position="379"/>
        <end position="432"/>
    </location>
</feature>
<keyword evidence="2" id="KW-0159">Chromosome partition</keyword>
<dbReference type="GO" id="GO:0005634">
    <property type="term" value="C:nucleus"/>
    <property type="evidence" value="ECO:0007669"/>
    <property type="project" value="InterPro"/>
</dbReference>
<name>A0A7I8VDH7_9ANNE</name>
<feature type="compositionally biased region" description="Basic and acidic residues" evidence="4">
    <location>
        <begin position="485"/>
        <end position="494"/>
    </location>
</feature>
<feature type="compositionally biased region" description="Low complexity" evidence="4">
    <location>
        <begin position="1023"/>
        <end position="1034"/>
    </location>
</feature>
<feature type="compositionally biased region" description="Basic and acidic residues" evidence="4">
    <location>
        <begin position="926"/>
        <end position="943"/>
    </location>
</feature>
<feature type="compositionally biased region" description="Polar residues" evidence="4">
    <location>
        <begin position="336"/>
        <end position="345"/>
    </location>
</feature>
<evidence type="ECO:0000256" key="4">
    <source>
        <dbReference type="SAM" id="MobiDB-lite"/>
    </source>
</evidence>
<feature type="compositionally biased region" description="Basic residues" evidence="4">
    <location>
        <begin position="1072"/>
        <end position="1084"/>
    </location>
</feature>
<feature type="compositionally biased region" description="Basic residues" evidence="4">
    <location>
        <begin position="603"/>
        <end position="617"/>
    </location>
</feature>
<feature type="compositionally biased region" description="Basic and acidic residues" evidence="4">
    <location>
        <begin position="463"/>
        <end position="472"/>
    </location>
</feature>
<evidence type="ECO:0000259" key="5">
    <source>
        <dbReference type="Pfam" id="PF07557"/>
    </source>
</evidence>
<feature type="region of interest" description="Disordered" evidence="4">
    <location>
        <begin position="45"/>
        <end position="72"/>
    </location>
</feature>
<comment type="caution">
    <text evidence="6">The sequence shown here is derived from an EMBL/GenBank/DDBJ whole genome shotgun (WGS) entry which is preliminary data.</text>
</comment>
<feature type="region of interest" description="Disordered" evidence="4">
    <location>
        <begin position="871"/>
        <end position="965"/>
    </location>
</feature>